<comment type="caution">
    <text evidence="6">The sequence shown here is derived from an EMBL/GenBank/DDBJ whole genome shotgun (WGS) entry which is preliminary data.</text>
</comment>
<dbReference type="RefSeq" id="WP_338346216.1">
    <property type="nucleotide sequence ID" value="NZ_CAUZLR010000005.1"/>
</dbReference>
<dbReference type="InterPro" id="IPR003469">
    <property type="entry name" value="Glyco_hydro_68"/>
</dbReference>
<evidence type="ECO:0000256" key="2">
    <source>
        <dbReference type="ARBA" id="ARBA00022837"/>
    </source>
</evidence>
<proteinExistence type="inferred from homology"/>
<evidence type="ECO:0000256" key="4">
    <source>
        <dbReference type="SAM" id="MobiDB-lite"/>
    </source>
</evidence>
<feature type="signal peptide" evidence="5">
    <location>
        <begin position="1"/>
        <end position="37"/>
    </location>
</feature>
<keyword evidence="5" id="KW-0732">Signal</keyword>
<dbReference type="GO" id="GO:0050053">
    <property type="term" value="F:levansucrase activity"/>
    <property type="evidence" value="ECO:0007669"/>
    <property type="project" value="UniProtKB-EC"/>
</dbReference>
<keyword evidence="6" id="KW-0328">Glycosyltransferase</keyword>
<organism evidence="6 7">
    <name type="scientific">Fructobacillus fructosus</name>
    <dbReference type="NCBI Taxonomy" id="1631"/>
    <lineage>
        <taxon>Bacteria</taxon>
        <taxon>Bacillati</taxon>
        <taxon>Bacillota</taxon>
        <taxon>Bacilli</taxon>
        <taxon>Lactobacillales</taxon>
        <taxon>Lactobacillaceae</taxon>
        <taxon>Fructobacillus</taxon>
    </lineage>
</organism>
<keyword evidence="6" id="KW-0808">Transferase</keyword>
<dbReference type="EC" id="2.4.1.9" evidence="6"/>
<feature type="compositionally biased region" description="Polar residues" evidence="4">
    <location>
        <begin position="122"/>
        <end position="139"/>
    </location>
</feature>
<dbReference type="EC" id="2.4.1.10" evidence="6"/>
<protein>
    <submittedName>
        <fullName evidence="6">Glucan-binding domain (YG repeat)</fullName>
        <ecNumber evidence="6">2.4.1.10</ecNumber>
        <ecNumber evidence="6">2.4.1.9</ecNumber>
    </submittedName>
</protein>
<keyword evidence="2" id="KW-0106">Calcium</keyword>
<feature type="chain" id="PRO_5045869173" evidence="5">
    <location>
        <begin position="38"/>
        <end position="578"/>
    </location>
</feature>
<name>A0ABM9MVA8_9LACO</name>
<comment type="similarity">
    <text evidence="1 3">Belongs to the glycosyl hydrolase 68 family.</text>
</comment>
<evidence type="ECO:0000313" key="7">
    <source>
        <dbReference type="Proteomes" id="UP001314261"/>
    </source>
</evidence>
<dbReference type="Proteomes" id="UP001314261">
    <property type="component" value="Unassembled WGS sequence"/>
</dbReference>
<dbReference type="EMBL" id="CAUZLR010000005">
    <property type="protein sequence ID" value="CAK1242740.1"/>
    <property type="molecule type" value="Genomic_DNA"/>
</dbReference>
<reference evidence="6 7" key="1">
    <citation type="submission" date="2023-10" db="EMBL/GenBank/DDBJ databases">
        <authorList>
            <person name="Botero Cardona J."/>
        </authorList>
    </citation>
    <scope>NUCLEOTIDE SEQUENCE [LARGE SCALE GENOMIC DNA]</scope>
    <source>
        <strain evidence="6 7">R-54839</strain>
    </source>
</reference>
<evidence type="ECO:0000313" key="6">
    <source>
        <dbReference type="EMBL" id="CAK1242740.1"/>
    </source>
</evidence>
<feature type="compositionally biased region" description="Polar residues" evidence="4">
    <location>
        <begin position="87"/>
        <end position="104"/>
    </location>
</feature>
<evidence type="ECO:0000256" key="5">
    <source>
        <dbReference type="SAM" id="SignalP"/>
    </source>
</evidence>
<dbReference type="Gene3D" id="2.115.10.20">
    <property type="entry name" value="Glycosyl hydrolase domain, family 43"/>
    <property type="match status" value="1"/>
</dbReference>
<evidence type="ECO:0000256" key="1">
    <source>
        <dbReference type="ARBA" id="ARBA00006775"/>
    </source>
</evidence>
<dbReference type="SUPFAM" id="SSF75005">
    <property type="entry name" value="Arabinanase/levansucrase/invertase"/>
    <property type="match status" value="1"/>
</dbReference>
<dbReference type="Pfam" id="PF02435">
    <property type="entry name" value="Glyco_hydro_68"/>
    <property type="match status" value="1"/>
</dbReference>
<feature type="compositionally biased region" description="Low complexity" evidence="4">
    <location>
        <begin position="40"/>
        <end position="86"/>
    </location>
</feature>
<dbReference type="GO" id="GO:0047725">
    <property type="term" value="F:inulosucrase activity"/>
    <property type="evidence" value="ECO:0007669"/>
    <property type="project" value="UniProtKB-EC"/>
</dbReference>
<gene>
    <name evidence="6" type="ORF">R54839_PPFHFPJH_00970</name>
</gene>
<dbReference type="InterPro" id="IPR023296">
    <property type="entry name" value="Glyco_hydro_beta-prop_sf"/>
</dbReference>
<evidence type="ECO:0000256" key="3">
    <source>
        <dbReference type="RuleBase" id="RU361220"/>
    </source>
</evidence>
<accession>A0ABM9MVA8</accession>
<keyword evidence="7" id="KW-1185">Reference proteome</keyword>
<sequence>MLVNHNHSSSFNRVKMTMTVTSTVISIILMHGVQANADSTTASQQTTQQATTNNTTSNATDSSTSMTTNASSNVDTSKNTDSNSSTLAASQTVTNTNQQSVSGSTTDAAKTTTKDPAKQAANAGNSSSTNVSQQQASANFNESTASTAYLMKGVNVYDATTGTTVKQVTTDNNIQILRQADSTDGRVFVELKDSKVIGYVDAAAIQSTPQVVNDDNGVTHYTRADLDSIIDSLNNSNVWAPKVESGTLNSDITGLALHNNQTGEDVKLKVWDSWPVENQDGTVADYHGYRLVIGLTAPADNSTDWYYGKMGLFAQKIGGSDDISSWQYLGNVFNTFGEGADLTNDQYLKYMEAEWSGSTVMVNANDDSLRFFYTNYGTKGQILTTAKVYVEPKDSFDWNSGLIIDHSKTTDHKSIFAGDGSTYQTAAQDGGFLTSFGDAIALRDPHVVYSGGEAYLAFEAATGLDDGYQGVNNIYNKAYYGMSDTDFQKSLLYFLNNKGSAAYDKAVLGNAAIGIVKLKDDFTVSQIEKPIVAFNGITDEVERPNLFERDGKWYLFVTAHGWHMSTDNVRITLGEMAK</sequence>
<feature type="region of interest" description="Disordered" evidence="4">
    <location>
        <begin position="40"/>
        <end position="139"/>
    </location>
</feature>